<reference evidence="4 5" key="1">
    <citation type="journal article" date="2021" name="Int. J. Syst. Evol. Microbiol.">
        <title>Reticulibacter mediterranei gen. nov., sp. nov., within the new family Reticulibacteraceae fam. nov., and Ktedonospora formicarum gen. nov., sp. nov., Ktedonobacter robiniae sp. nov., Dictyobacter formicarum sp. nov. and Dictyobacter arantiisoli sp. nov., belonging to the class Ktedonobacteria.</title>
        <authorList>
            <person name="Yabe S."/>
            <person name="Zheng Y."/>
            <person name="Wang C.M."/>
            <person name="Sakai Y."/>
            <person name="Abe K."/>
            <person name="Yokota A."/>
            <person name="Donadio S."/>
            <person name="Cavaletti L."/>
            <person name="Monciardini P."/>
        </authorList>
    </citation>
    <scope>NUCLEOTIDE SEQUENCE [LARGE SCALE GENOMIC DNA]</scope>
    <source>
        <strain evidence="4 5">SOSP1-30</strain>
    </source>
</reference>
<evidence type="ECO:0000256" key="2">
    <source>
        <dbReference type="ARBA" id="ARBA00022679"/>
    </source>
</evidence>
<dbReference type="PANTHER" id="PTHR43861">
    <property type="entry name" value="TRANS-ACONITATE 2-METHYLTRANSFERASE-RELATED"/>
    <property type="match status" value="1"/>
</dbReference>
<name>A0ABQ3UX00_9CHLR</name>
<dbReference type="InterPro" id="IPR029063">
    <property type="entry name" value="SAM-dependent_MTases_sf"/>
</dbReference>
<keyword evidence="2" id="KW-0808">Transferase</keyword>
<evidence type="ECO:0000313" key="4">
    <source>
        <dbReference type="EMBL" id="GHO57210.1"/>
    </source>
</evidence>
<evidence type="ECO:0000313" key="5">
    <source>
        <dbReference type="Proteomes" id="UP000654345"/>
    </source>
</evidence>
<dbReference type="Proteomes" id="UP000654345">
    <property type="component" value="Unassembled WGS sequence"/>
</dbReference>
<sequence>MERAEWLKACRQRNETRMDTLISPIYDENWGGYINGTHLHMLNRLLDASPVGGSVLDAACGTGKYWPVLLERGFTVVGVDQSQGMLQQAQGKHPEVAVRHVGMQELDFVDEFDGIICLDAMENVFPEDWPRILANFARALHPYGFLYFTVELESEENLRHAFEEGKKLQLPLVYGEHGHEGYYHYYPSDEQVCNWFTGAGFSLLSTDEGDGYLHYLVSRQH</sequence>
<dbReference type="EMBL" id="BNJG01000002">
    <property type="protein sequence ID" value="GHO57210.1"/>
    <property type="molecule type" value="Genomic_DNA"/>
</dbReference>
<dbReference type="CDD" id="cd02440">
    <property type="entry name" value="AdoMet_MTases"/>
    <property type="match status" value="1"/>
</dbReference>
<organism evidence="4 5">
    <name type="scientific">Ktedonobacter robiniae</name>
    <dbReference type="NCBI Taxonomy" id="2778365"/>
    <lineage>
        <taxon>Bacteria</taxon>
        <taxon>Bacillati</taxon>
        <taxon>Chloroflexota</taxon>
        <taxon>Ktedonobacteria</taxon>
        <taxon>Ktedonobacterales</taxon>
        <taxon>Ktedonobacteraceae</taxon>
        <taxon>Ktedonobacter</taxon>
    </lineage>
</organism>
<dbReference type="Gene3D" id="3.40.50.150">
    <property type="entry name" value="Vaccinia Virus protein VP39"/>
    <property type="match status" value="1"/>
</dbReference>
<dbReference type="RefSeq" id="WP_201373631.1">
    <property type="nucleotide sequence ID" value="NZ_BNJG01000002.1"/>
</dbReference>
<dbReference type="PANTHER" id="PTHR43861:SF1">
    <property type="entry name" value="TRANS-ACONITATE 2-METHYLTRANSFERASE"/>
    <property type="match status" value="1"/>
</dbReference>
<keyword evidence="5" id="KW-1185">Reference proteome</keyword>
<keyword evidence="1" id="KW-0489">Methyltransferase</keyword>
<accession>A0ABQ3UX00</accession>
<dbReference type="InterPro" id="IPR041698">
    <property type="entry name" value="Methyltransf_25"/>
</dbReference>
<protein>
    <recommendedName>
        <fullName evidence="3">Methyltransferase domain-containing protein</fullName>
    </recommendedName>
</protein>
<proteinExistence type="predicted"/>
<feature type="domain" description="Methyltransferase" evidence="3">
    <location>
        <begin position="55"/>
        <end position="144"/>
    </location>
</feature>
<dbReference type="SUPFAM" id="SSF53335">
    <property type="entry name" value="S-adenosyl-L-methionine-dependent methyltransferases"/>
    <property type="match status" value="1"/>
</dbReference>
<dbReference type="Pfam" id="PF13649">
    <property type="entry name" value="Methyltransf_25"/>
    <property type="match status" value="1"/>
</dbReference>
<comment type="caution">
    <text evidence="4">The sequence shown here is derived from an EMBL/GenBank/DDBJ whole genome shotgun (WGS) entry which is preliminary data.</text>
</comment>
<evidence type="ECO:0000259" key="3">
    <source>
        <dbReference type="Pfam" id="PF13649"/>
    </source>
</evidence>
<gene>
    <name evidence="4" type="ORF">KSB_56850</name>
</gene>
<evidence type="ECO:0000256" key="1">
    <source>
        <dbReference type="ARBA" id="ARBA00022603"/>
    </source>
</evidence>